<accession>A0ABW4ZN49</accession>
<dbReference type="EMBL" id="JBHUHZ010000002">
    <property type="protein sequence ID" value="MFD2163266.1"/>
    <property type="molecule type" value="Genomic_DNA"/>
</dbReference>
<name>A0ABW4ZN49_9SPHI</name>
<feature type="signal peptide" evidence="1">
    <location>
        <begin position="1"/>
        <end position="19"/>
    </location>
</feature>
<protein>
    <submittedName>
        <fullName evidence="3">Transglutaminase domain-containing protein</fullName>
    </submittedName>
</protein>
<evidence type="ECO:0000313" key="3">
    <source>
        <dbReference type="EMBL" id="MFD2163266.1"/>
    </source>
</evidence>
<feature type="chain" id="PRO_5047502457" evidence="1">
    <location>
        <begin position="20"/>
        <end position="654"/>
    </location>
</feature>
<comment type="caution">
    <text evidence="3">The sequence shown here is derived from an EMBL/GenBank/DDBJ whole genome shotgun (WGS) entry which is preliminary data.</text>
</comment>
<proteinExistence type="predicted"/>
<evidence type="ECO:0000256" key="1">
    <source>
        <dbReference type="SAM" id="SignalP"/>
    </source>
</evidence>
<evidence type="ECO:0000259" key="2">
    <source>
        <dbReference type="Pfam" id="PF01841"/>
    </source>
</evidence>
<dbReference type="RefSeq" id="WP_255901160.1">
    <property type="nucleotide sequence ID" value="NZ_JAFMZO010000002.1"/>
</dbReference>
<keyword evidence="4" id="KW-1185">Reference proteome</keyword>
<sequence length="654" mass="74637">MKKILFTAGFMILSMLSDAQDFTFGKPTAQQFELKRYDKDTSAAAVVLKEYGKAYISNNDLAVVFEYHVRIKIFNSKGYNSGNVEIPLRKSDANTFEKVRDIKGITFFVDENNLIRNTELEAKQIFKESKAGKYHDLVKFAMPNVKDGSIIEYSYVIESPYRFNFRTWEFQSDIPKAYSEFCAVIPGVYNYNVSIRGPLRLTRDEAVLEKECFSPGGGWKADCSKLTYIMENVPAFVEEDYMTAASNFKSAMYFELSDYSDYRGAKHKVTKEWKDVDRELKTDESFGLQLKRKDFFKDRLEPVVAGKTSDIDKAKAIYTFIKSQYKWNHVYGCYAEEGIKKSFEKRSGNVGDINLALVAAMNSAEIKAEPIILSTRSNGTVNTLFPVLSDFNYVICRVTIDETSYMLDATDPLLPFGLLPIRCMNDKGRLVSLDKPSSWIDLSASQKEHQTVTMKLSMDNAGKIKGTMDILSSGYEAYNKRVAIKKFNSVDEYVEDLDERLPKVKFIKSQIFNLDTLESGLRESFEIEITNTEKDQFYLNPFFMDRNSSNPFKLAERTYPVDLGSPSESRMVVQMTFPDNFDVTNKPKSAALALPNNGGKFISDTKIEGNTLMLNSIVQLSRPIYTSEEYHYLKALFTQVSQVKNTNITFKKKI</sequence>
<dbReference type="Gene3D" id="3.10.620.30">
    <property type="match status" value="1"/>
</dbReference>
<dbReference type="Gene3D" id="2.60.40.3140">
    <property type="match status" value="1"/>
</dbReference>
<gene>
    <name evidence="3" type="ORF">ACFSJU_12745</name>
</gene>
<feature type="domain" description="Transglutaminase-like" evidence="2">
    <location>
        <begin position="301"/>
        <end position="377"/>
    </location>
</feature>
<dbReference type="Proteomes" id="UP001597387">
    <property type="component" value="Unassembled WGS sequence"/>
</dbReference>
<dbReference type="Pfam" id="PF01841">
    <property type="entry name" value="Transglut_core"/>
    <property type="match status" value="1"/>
</dbReference>
<evidence type="ECO:0000313" key="4">
    <source>
        <dbReference type="Proteomes" id="UP001597387"/>
    </source>
</evidence>
<dbReference type="InterPro" id="IPR002931">
    <property type="entry name" value="Transglutaminase-like"/>
</dbReference>
<dbReference type="Gene3D" id="2.60.120.1130">
    <property type="match status" value="1"/>
</dbReference>
<keyword evidence="1" id="KW-0732">Signal</keyword>
<reference evidence="4" key="1">
    <citation type="journal article" date="2019" name="Int. J. Syst. Evol. Microbiol.">
        <title>The Global Catalogue of Microorganisms (GCM) 10K type strain sequencing project: providing services to taxonomists for standard genome sequencing and annotation.</title>
        <authorList>
            <consortium name="The Broad Institute Genomics Platform"/>
            <consortium name="The Broad Institute Genome Sequencing Center for Infectious Disease"/>
            <person name="Wu L."/>
            <person name="Ma J."/>
        </authorList>
    </citation>
    <scope>NUCLEOTIDE SEQUENCE [LARGE SCALE GENOMIC DNA]</scope>
    <source>
        <strain evidence="4">KCTC 42217</strain>
    </source>
</reference>
<organism evidence="3 4">
    <name type="scientific">Paradesertivirga mongoliensis</name>
    <dbReference type="NCBI Taxonomy" id="2100740"/>
    <lineage>
        <taxon>Bacteria</taxon>
        <taxon>Pseudomonadati</taxon>
        <taxon>Bacteroidota</taxon>
        <taxon>Sphingobacteriia</taxon>
        <taxon>Sphingobacteriales</taxon>
        <taxon>Sphingobacteriaceae</taxon>
        <taxon>Paradesertivirga</taxon>
    </lineage>
</organism>